<evidence type="ECO:0000313" key="3">
    <source>
        <dbReference type="Proteomes" id="UP001600888"/>
    </source>
</evidence>
<keyword evidence="3" id="KW-1185">Reference proteome</keyword>
<evidence type="ECO:0000313" key="2">
    <source>
        <dbReference type="EMBL" id="KAL2276404.1"/>
    </source>
</evidence>
<proteinExistence type="predicted"/>
<accession>A0ABR4E1W9</accession>
<feature type="region of interest" description="Disordered" evidence="1">
    <location>
        <begin position="33"/>
        <end position="97"/>
    </location>
</feature>
<sequence>MAQCFCHKLLNKQYDQLSESEVEILEEALRQLPFSQPPDPPTQPAGITLDPRRPKRKGFATRNTETRRATKLPRLQDTTSGPLRTSCLPDRQSNTTSCSQLPERARLLLVKCSYDQDVDRLSLGIKLNNNIAAGTDQLTTATRIFNAIEEIEKKVDNQLRMQRILCYALARLHTITTSLDPIRLITQDAGGNPKHTKKRLSHWIHIGRRWAKILQWFASSAGKTLDQVTGIFYTLESISFWEREPQAIVQAALEELSHNTILVSQVEKLSQRIKQLLAPIPSMQYYFCDETPNFISNGVLLDMTQSSSRARGLLEARTISEPGAVRASLETSGGSSTFTPAGDAEILARLVSFLSPVQKLTHDFLTRGGSRRRRWAVNGSTEETDALSAGLTPELAHLLSDHDRLSRALDQLSGSILETLDQGYVLNEDTAGRIRQDLSPEESLFWKCQALITTYRAIPWKYIEPGNIDVSTILPHLQYTATTYEDCFQKLNPSTLADLALTLLEAARFPSISWKRLAANQAKVALSGSRDWHLSTCLARVQSVLYRLDGKQEEAVQVLHLSRDQEWMIEKNEKTNAATGHLAIQRTLNHIQVEELTQAEACLDKWVPLDHYKPSRIEQVVQFRRSVILGRLMRYQGRFVESDAHLKTAYGMVKQIKDLHFDEDRRDLICEIADTSRELKDLEPAETHLRAELSRWGQHSQGPAFSGKSLLDACLAEILFAREKYEEAKTLCDEVRVRRNLLKFAKLRIFVVLAKICHVRDDYGGAMGHWSEALQAIAGFELTNGRTTRMIVSSQENALGKLGHAEIRDQSRKQVVVLDELAKPGGTLYWIAGMRHWQQYLESGVTRSRI</sequence>
<dbReference type="EMBL" id="JBAWTH010000114">
    <property type="protein sequence ID" value="KAL2276404.1"/>
    <property type="molecule type" value="Genomic_DNA"/>
</dbReference>
<comment type="caution">
    <text evidence="2">The sequence shown here is derived from an EMBL/GenBank/DDBJ whole genome shotgun (WGS) entry which is preliminary data.</text>
</comment>
<organism evidence="2 3">
    <name type="scientific">Diaporthe vaccinii</name>
    <dbReference type="NCBI Taxonomy" id="105482"/>
    <lineage>
        <taxon>Eukaryota</taxon>
        <taxon>Fungi</taxon>
        <taxon>Dikarya</taxon>
        <taxon>Ascomycota</taxon>
        <taxon>Pezizomycotina</taxon>
        <taxon>Sordariomycetes</taxon>
        <taxon>Sordariomycetidae</taxon>
        <taxon>Diaporthales</taxon>
        <taxon>Diaporthaceae</taxon>
        <taxon>Diaporthe</taxon>
        <taxon>Diaporthe eres species complex</taxon>
    </lineage>
</organism>
<protein>
    <submittedName>
        <fullName evidence="2">Uncharacterized protein</fullName>
    </submittedName>
</protein>
<dbReference type="Proteomes" id="UP001600888">
    <property type="component" value="Unassembled WGS sequence"/>
</dbReference>
<dbReference type="InterPro" id="IPR011990">
    <property type="entry name" value="TPR-like_helical_dom_sf"/>
</dbReference>
<reference evidence="2 3" key="1">
    <citation type="submission" date="2024-03" db="EMBL/GenBank/DDBJ databases">
        <title>A high-quality draft genome sequence of Diaporthe vaccinii, a causative agent of upright dieback and viscid rot disease in cranberry plants.</title>
        <authorList>
            <person name="Sarrasin M."/>
            <person name="Lang B.F."/>
            <person name="Burger G."/>
        </authorList>
    </citation>
    <scope>NUCLEOTIDE SEQUENCE [LARGE SCALE GENOMIC DNA]</scope>
    <source>
        <strain evidence="2 3">IS7</strain>
    </source>
</reference>
<dbReference type="Gene3D" id="1.25.40.10">
    <property type="entry name" value="Tetratricopeptide repeat domain"/>
    <property type="match status" value="1"/>
</dbReference>
<name>A0ABR4E1W9_9PEZI</name>
<gene>
    <name evidence="2" type="ORF">FJTKL_00918</name>
</gene>
<evidence type="ECO:0000256" key="1">
    <source>
        <dbReference type="SAM" id="MobiDB-lite"/>
    </source>
</evidence>